<evidence type="ECO:0000313" key="1">
    <source>
        <dbReference type="EMBL" id="KQL46754.1"/>
    </source>
</evidence>
<protein>
    <submittedName>
        <fullName evidence="1">Hydrolase</fullName>
    </submittedName>
</protein>
<dbReference type="NCBIfam" id="TIGR01484">
    <property type="entry name" value="HAD-SF-IIB"/>
    <property type="match status" value="1"/>
</dbReference>
<keyword evidence="2" id="KW-1185">Reference proteome</keyword>
<organism evidence="1 2">
    <name type="scientific">Brevibacillus choshinensis</name>
    <dbReference type="NCBI Taxonomy" id="54911"/>
    <lineage>
        <taxon>Bacteria</taxon>
        <taxon>Bacillati</taxon>
        <taxon>Bacillota</taxon>
        <taxon>Bacilli</taxon>
        <taxon>Bacillales</taxon>
        <taxon>Paenibacillaceae</taxon>
        <taxon>Brevibacillus</taxon>
    </lineage>
</organism>
<dbReference type="SFLD" id="SFLDS00003">
    <property type="entry name" value="Haloacid_Dehalogenase"/>
    <property type="match status" value="1"/>
</dbReference>
<dbReference type="InterPro" id="IPR036412">
    <property type="entry name" value="HAD-like_sf"/>
</dbReference>
<dbReference type="CDD" id="cd07516">
    <property type="entry name" value="HAD_Pase"/>
    <property type="match status" value="1"/>
</dbReference>
<keyword evidence="1" id="KW-0378">Hydrolase</keyword>
<gene>
    <name evidence="1" type="ORF">AN963_17760</name>
</gene>
<reference evidence="1 2" key="1">
    <citation type="submission" date="2015-09" db="EMBL/GenBank/DDBJ databases">
        <title>Genome sequencing project for genomic taxonomy and phylogenomics of Bacillus-like bacteria.</title>
        <authorList>
            <person name="Liu B."/>
            <person name="Wang J."/>
            <person name="Zhu Y."/>
            <person name="Liu G."/>
            <person name="Chen Q."/>
            <person name="Chen Z."/>
            <person name="Lan J."/>
            <person name="Che J."/>
            <person name="Ge C."/>
            <person name="Shi H."/>
            <person name="Pan Z."/>
            <person name="Liu X."/>
        </authorList>
    </citation>
    <scope>NUCLEOTIDE SEQUENCE [LARGE SCALE GENOMIC DNA]</scope>
    <source>
        <strain evidence="1 2">DSM 8552</strain>
    </source>
</reference>
<dbReference type="Pfam" id="PF08282">
    <property type="entry name" value="Hydrolase_3"/>
    <property type="match status" value="1"/>
</dbReference>
<dbReference type="InterPro" id="IPR000150">
    <property type="entry name" value="Cof"/>
</dbReference>
<dbReference type="Gene3D" id="3.30.1240.10">
    <property type="match status" value="1"/>
</dbReference>
<evidence type="ECO:0000313" key="2">
    <source>
        <dbReference type="Proteomes" id="UP000051063"/>
    </source>
</evidence>
<name>A0ABR5N8M0_BRECH</name>
<dbReference type="InterPro" id="IPR006379">
    <property type="entry name" value="HAD-SF_hydro_IIB"/>
</dbReference>
<dbReference type="EMBL" id="LJJB01000010">
    <property type="protein sequence ID" value="KQL46754.1"/>
    <property type="molecule type" value="Genomic_DNA"/>
</dbReference>
<dbReference type="Gene3D" id="3.40.50.1000">
    <property type="entry name" value="HAD superfamily/HAD-like"/>
    <property type="match status" value="1"/>
</dbReference>
<dbReference type="RefSeq" id="WP_055745852.1">
    <property type="nucleotide sequence ID" value="NZ_LJJB01000010.1"/>
</dbReference>
<dbReference type="Proteomes" id="UP000051063">
    <property type="component" value="Unassembled WGS sequence"/>
</dbReference>
<comment type="caution">
    <text evidence="1">The sequence shown here is derived from an EMBL/GenBank/DDBJ whole genome shotgun (WGS) entry which is preliminary data.</text>
</comment>
<sequence>MSYKLLALDVDGTLLKSNHTLSKLTQQVIAGLVERGIHVTLATGRAYPSAKSLAQLFHMQVPLITHDGAFVADPRTDRVLYAKRIPHEVAAQITEVLVAHQLDIMLLHESYAVTNRSWKWKDIFPLLNAWTIRQLWREQYPMKIQASRSLAEYVRVNKVAPPKFYVTGEPERLTAAQSALLKSPLKGFRVTASGTNNLEILPEGVSKASGLEIVSAELKIATEQIVAVGDNFNDAEMIRFAGMGVAMGNAPDDIKQLAQFVTDTNDQDGVVSVARKFFDA</sequence>
<dbReference type="SUPFAM" id="SSF56784">
    <property type="entry name" value="HAD-like"/>
    <property type="match status" value="1"/>
</dbReference>
<dbReference type="GO" id="GO:0016787">
    <property type="term" value="F:hydrolase activity"/>
    <property type="evidence" value="ECO:0007669"/>
    <property type="project" value="UniProtKB-KW"/>
</dbReference>
<dbReference type="SFLD" id="SFLDG01140">
    <property type="entry name" value="C2.B:_Phosphomannomutase_and_P"/>
    <property type="match status" value="1"/>
</dbReference>
<dbReference type="PROSITE" id="PS01229">
    <property type="entry name" value="COF_2"/>
    <property type="match status" value="1"/>
</dbReference>
<proteinExistence type="predicted"/>
<dbReference type="InterPro" id="IPR023214">
    <property type="entry name" value="HAD_sf"/>
</dbReference>
<dbReference type="PANTHER" id="PTHR10000">
    <property type="entry name" value="PHOSPHOSERINE PHOSPHATASE"/>
    <property type="match status" value="1"/>
</dbReference>
<dbReference type="PANTHER" id="PTHR10000:SF50">
    <property type="entry name" value="STRESS RESPONSE PROTEIN YHAX"/>
    <property type="match status" value="1"/>
</dbReference>
<accession>A0ABR5N8M0</accession>
<dbReference type="NCBIfam" id="TIGR00099">
    <property type="entry name" value="Cof-subfamily"/>
    <property type="match status" value="1"/>
</dbReference>